<dbReference type="EMBL" id="SNZR01000014">
    <property type="protein sequence ID" value="TDR89188.1"/>
    <property type="molecule type" value="Genomic_DNA"/>
</dbReference>
<accession>A0A4R7BTV3</accession>
<keyword evidence="3" id="KW-1185">Reference proteome</keyword>
<dbReference type="RefSeq" id="WP_133772709.1">
    <property type="nucleotide sequence ID" value="NZ_SNZR01000014.1"/>
</dbReference>
<name>A0A4R7BTV3_9HYPH</name>
<dbReference type="Proteomes" id="UP000295122">
    <property type="component" value="Unassembled WGS sequence"/>
</dbReference>
<gene>
    <name evidence="2" type="ORF">EV668_3677</name>
</gene>
<keyword evidence="1" id="KW-0472">Membrane</keyword>
<organism evidence="2 3">
    <name type="scientific">Enterovirga rhinocerotis</name>
    <dbReference type="NCBI Taxonomy" id="1339210"/>
    <lineage>
        <taxon>Bacteria</taxon>
        <taxon>Pseudomonadati</taxon>
        <taxon>Pseudomonadota</taxon>
        <taxon>Alphaproteobacteria</taxon>
        <taxon>Hyphomicrobiales</taxon>
        <taxon>Methylobacteriaceae</taxon>
        <taxon>Enterovirga</taxon>
    </lineage>
</organism>
<evidence type="ECO:0000313" key="3">
    <source>
        <dbReference type="Proteomes" id="UP000295122"/>
    </source>
</evidence>
<keyword evidence="1" id="KW-0812">Transmembrane</keyword>
<evidence type="ECO:0000313" key="2">
    <source>
        <dbReference type="EMBL" id="TDR89188.1"/>
    </source>
</evidence>
<sequence length="172" mass="18042">MAASFENRPAGQPDLAPILVGLARRHGSAVLGQRARLHGLLRDYAPTALREIRLLLAALDVGAPSRLQAAADPVAPALLAAEAGRMADEFGCERSFALQAAETWGRATLALRAPQASLPPPRHAPAVSETLAPPPAPPLAYADQPSWFGRWGGVLIAALLAFVALARWLGLV</sequence>
<feature type="transmembrane region" description="Helical" evidence="1">
    <location>
        <begin position="151"/>
        <end position="170"/>
    </location>
</feature>
<comment type="caution">
    <text evidence="2">The sequence shown here is derived from an EMBL/GenBank/DDBJ whole genome shotgun (WGS) entry which is preliminary data.</text>
</comment>
<protein>
    <submittedName>
        <fullName evidence="2">Uncharacterized protein</fullName>
    </submittedName>
</protein>
<dbReference type="AlphaFoldDB" id="A0A4R7BTV3"/>
<proteinExistence type="predicted"/>
<keyword evidence="1" id="KW-1133">Transmembrane helix</keyword>
<reference evidence="2 3" key="1">
    <citation type="submission" date="2019-03" db="EMBL/GenBank/DDBJ databases">
        <title>Genomic Encyclopedia of Type Strains, Phase IV (KMG-IV): sequencing the most valuable type-strain genomes for metagenomic binning, comparative biology and taxonomic classification.</title>
        <authorList>
            <person name="Goeker M."/>
        </authorList>
    </citation>
    <scope>NUCLEOTIDE SEQUENCE [LARGE SCALE GENOMIC DNA]</scope>
    <source>
        <strain evidence="2 3">DSM 25903</strain>
    </source>
</reference>
<evidence type="ECO:0000256" key="1">
    <source>
        <dbReference type="SAM" id="Phobius"/>
    </source>
</evidence>